<evidence type="ECO:0000313" key="2">
    <source>
        <dbReference type="EMBL" id="KAF5887958.1"/>
    </source>
</evidence>
<dbReference type="EMBL" id="QNUK01001050">
    <property type="protein sequence ID" value="KAF5887958.1"/>
    <property type="molecule type" value="Genomic_DNA"/>
</dbReference>
<gene>
    <name evidence="2" type="ORF">DAT39_022083</name>
</gene>
<sequence length="107" mass="11297">RVSFLTCRLECTRDEAGLVLTQAQAGDSEAQDSRAHAQRQRTLRGDPEEEAEVPPRHEGADGDQKVPEIYKPAAAESTVFTPGSGGVSGVLQGEYKVAGLCSLSPTG</sequence>
<dbReference type="AlphaFoldDB" id="A0A8J4U072"/>
<accession>A0A8J4U072</accession>
<organism evidence="2 3">
    <name type="scientific">Clarias magur</name>
    <name type="common">Asian catfish</name>
    <name type="synonym">Macropteronotus magur</name>
    <dbReference type="NCBI Taxonomy" id="1594786"/>
    <lineage>
        <taxon>Eukaryota</taxon>
        <taxon>Metazoa</taxon>
        <taxon>Chordata</taxon>
        <taxon>Craniata</taxon>
        <taxon>Vertebrata</taxon>
        <taxon>Euteleostomi</taxon>
        <taxon>Actinopterygii</taxon>
        <taxon>Neopterygii</taxon>
        <taxon>Teleostei</taxon>
        <taxon>Ostariophysi</taxon>
        <taxon>Siluriformes</taxon>
        <taxon>Clariidae</taxon>
        <taxon>Clarias</taxon>
    </lineage>
</organism>
<keyword evidence="3" id="KW-1185">Reference proteome</keyword>
<reference evidence="2" key="1">
    <citation type="submission" date="2020-07" db="EMBL/GenBank/DDBJ databases">
        <title>Clarias magur genome sequencing, assembly and annotation.</title>
        <authorList>
            <person name="Kushwaha B."/>
            <person name="Kumar R."/>
            <person name="Das P."/>
            <person name="Joshi C.G."/>
            <person name="Kumar D."/>
            <person name="Nagpure N.S."/>
            <person name="Pandey M."/>
            <person name="Agarwal S."/>
            <person name="Srivastava S."/>
            <person name="Singh M."/>
            <person name="Sahoo L."/>
            <person name="Jayasankar P."/>
            <person name="Meher P.K."/>
            <person name="Koringa P.G."/>
            <person name="Iquebal M.A."/>
            <person name="Das S.P."/>
            <person name="Bit A."/>
            <person name="Patnaik S."/>
            <person name="Patel N."/>
            <person name="Shah T.M."/>
            <person name="Hinsu A."/>
            <person name="Jena J.K."/>
        </authorList>
    </citation>
    <scope>NUCLEOTIDE SEQUENCE</scope>
    <source>
        <strain evidence="2">CIFAMagur01</strain>
        <tissue evidence="2">Testis</tissue>
    </source>
</reference>
<protein>
    <submittedName>
        <fullName evidence="2">Uncharacterized protein</fullName>
    </submittedName>
</protein>
<feature type="region of interest" description="Disordered" evidence="1">
    <location>
        <begin position="22"/>
        <end position="66"/>
    </location>
</feature>
<evidence type="ECO:0000313" key="3">
    <source>
        <dbReference type="Proteomes" id="UP000727407"/>
    </source>
</evidence>
<name>A0A8J4U072_CLAMG</name>
<proteinExistence type="predicted"/>
<comment type="caution">
    <text evidence="2">The sequence shown here is derived from an EMBL/GenBank/DDBJ whole genome shotgun (WGS) entry which is preliminary data.</text>
</comment>
<dbReference type="Proteomes" id="UP000727407">
    <property type="component" value="Unassembled WGS sequence"/>
</dbReference>
<feature type="non-terminal residue" evidence="2">
    <location>
        <position position="107"/>
    </location>
</feature>
<evidence type="ECO:0000256" key="1">
    <source>
        <dbReference type="SAM" id="MobiDB-lite"/>
    </source>
</evidence>
<feature type="non-terminal residue" evidence="2">
    <location>
        <position position="1"/>
    </location>
</feature>
<feature type="compositionally biased region" description="Basic and acidic residues" evidence="1">
    <location>
        <begin position="53"/>
        <end position="66"/>
    </location>
</feature>